<dbReference type="InterPro" id="IPR036638">
    <property type="entry name" value="HLH_DNA-bd_sf"/>
</dbReference>
<keyword evidence="5" id="KW-0804">Transcription</keyword>
<evidence type="ECO:0000256" key="8">
    <source>
        <dbReference type="SAM" id="MobiDB-lite"/>
    </source>
</evidence>
<keyword evidence="6" id="KW-0539">Nucleus</keyword>
<sequence>MISATNESGIDLDFDLHRLGTATSNNCVAITSNTENVRKPMPSSTASDENNSNLMYYELKSKTPPETQSQSVLGLKTVTAMSRTSLKQQLMREQMQQLEQKEALAQQKTLSTSAPSTAAIKVPVSVSAVGLSVPPQVLQVQTCLENPTKYHVLQSQRRQVQQYISSTHGTNRPQIHTLSLAPKIRNCYPSSDSPPSAPPSSSTATSTSELDEFWDDFSNLGTGDTGGDVNLLELEPTLNLPSTMPGAANLLDIFSLGQVESSESCPPDFACVKEEPLSVCDDQIRAIAKDRQKKDNHNMIERRRRFNINDRIKELGNLLPKNNDPKIGPLKYGKLCCSHFDLVRDLRQNKGTILKASVDYVRCLKKEVVKITHMEERQRQLEHQNRKLLLRIQELKIQLRSHGIPVTDYAWQPPQENDLNTFVKQEPNPPNMFLNTPGTSSTYISGNTHLSTLDLNMIGLKVNQEPQASPTLNPRSGLSSTLSASPGHPLGQYDETMMDDDMLPVNGDPLLSSHHMGEEVLSTDHMEFLQ</sequence>
<feature type="region of interest" description="Disordered" evidence="8">
    <location>
        <begin position="466"/>
        <end position="500"/>
    </location>
</feature>
<dbReference type="Pfam" id="PF00010">
    <property type="entry name" value="HLH"/>
    <property type="match status" value="1"/>
</dbReference>
<name>A0ABM1B9L7_LIMPO</name>
<keyword evidence="7" id="KW-0175">Coiled coil</keyword>
<dbReference type="PANTHER" id="PTHR45776">
    <property type="entry name" value="MIP04163P"/>
    <property type="match status" value="1"/>
</dbReference>
<keyword evidence="4" id="KW-0238">DNA-binding</keyword>
<evidence type="ECO:0000313" key="10">
    <source>
        <dbReference type="Proteomes" id="UP000694941"/>
    </source>
</evidence>
<comment type="similarity">
    <text evidence="2">Belongs to the MiT/TFE family.</text>
</comment>
<feature type="compositionally biased region" description="Polar residues" evidence="8">
    <location>
        <begin position="466"/>
        <end position="484"/>
    </location>
</feature>
<dbReference type="Gene3D" id="4.10.280.10">
    <property type="entry name" value="Helix-loop-helix DNA-binding domain"/>
    <property type="match status" value="1"/>
</dbReference>
<evidence type="ECO:0000256" key="7">
    <source>
        <dbReference type="SAM" id="Coils"/>
    </source>
</evidence>
<feature type="domain" description="BHLH" evidence="9">
    <location>
        <begin position="292"/>
        <end position="364"/>
    </location>
</feature>
<dbReference type="RefSeq" id="XP_013777623.1">
    <property type="nucleotide sequence ID" value="XM_013922169.2"/>
</dbReference>
<evidence type="ECO:0000256" key="5">
    <source>
        <dbReference type="ARBA" id="ARBA00023163"/>
    </source>
</evidence>
<reference evidence="11" key="1">
    <citation type="submission" date="2025-08" db="UniProtKB">
        <authorList>
            <consortium name="RefSeq"/>
        </authorList>
    </citation>
    <scope>IDENTIFICATION</scope>
    <source>
        <tissue evidence="11">Muscle</tissue>
    </source>
</reference>
<evidence type="ECO:0000256" key="2">
    <source>
        <dbReference type="ARBA" id="ARBA00008289"/>
    </source>
</evidence>
<gene>
    <name evidence="11" type="primary">LOC106462266</name>
</gene>
<dbReference type="InterPro" id="IPR031867">
    <property type="entry name" value="MiT/TFE_N"/>
</dbReference>
<feature type="region of interest" description="Disordered" evidence="8">
    <location>
        <begin position="187"/>
        <end position="208"/>
    </location>
</feature>
<evidence type="ECO:0000256" key="4">
    <source>
        <dbReference type="ARBA" id="ARBA00023125"/>
    </source>
</evidence>
<dbReference type="GeneID" id="106462266"/>
<dbReference type="PANTHER" id="PTHR45776:SF2">
    <property type="entry name" value="MIP04163P"/>
    <property type="match status" value="1"/>
</dbReference>
<evidence type="ECO:0000256" key="3">
    <source>
        <dbReference type="ARBA" id="ARBA00023015"/>
    </source>
</evidence>
<dbReference type="InterPro" id="IPR011598">
    <property type="entry name" value="bHLH_dom"/>
</dbReference>
<evidence type="ECO:0000259" key="9">
    <source>
        <dbReference type="PROSITE" id="PS50888"/>
    </source>
</evidence>
<feature type="coiled-coil region" evidence="7">
    <location>
        <begin position="81"/>
        <end position="108"/>
    </location>
</feature>
<feature type="compositionally biased region" description="Low complexity" evidence="8">
    <location>
        <begin position="189"/>
        <end position="208"/>
    </location>
</feature>
<accession>A0ABM1B9L7</accession>
<dbReference type="Proteomes" id="UP000694941">
    <property type="component" value="Unplaced"/>
</dbReference>
<dbReference type="Pfam" id="PF15951">
    <property type="entry name" value="MITF_TFEB_C_3_N"/>
    <property type="match status" value="1"/>
</dbReference>
<comment type="subcellular location">
    <subcellularLocation>
        <location evidence="1">Nucleus</location>
    </subcellularLocation>
</comment>
<evidence type="ECO:0000256" key="6">
    <source>
        <dbReference type="ARBA" id="ARBA00023242"/>
    </source>
</evidence>
<feature type="coiled-coil region" evidence="7">
    <location>
        <begin position="371"/>
        <end position="398"/>
    </location>
</feature>
<dbReference type="PROSITE" id="PS50888">
    <property type="entry name" value="BHLH"/>
    <property type="match status" value="1"/>
</dbReference>
<evidence type="ECO:0000313" key="11">
    <source>
        <dbReference type="RefSeq" id="XP_013777623.1"/>
    </source>
</evidence>
<protein>
    <submittedName>
        <fullName evidence="11">Microphthalmia-associated transcription factor-like isoform X1</fullName>
    </submittedName>
</protein>
<organism evidence="10 11">
    <name type="scientific">Limulus polyphemus</name>
    <name type="common">Atlantic horseshoe crab</name>
    <dbReference type="NCBI Taxonomy" id="6850"/>
    <lineage>
        <taxon>Eukaryota</taxon>
        <taxon>Metazoa</taxon>
        <taxon>Ecdysozoa</taxon>
        <taxon>Arthropoda</taxon>
        <taxon>Chelicerata</taxon>
        <taxon>Merostomata</taxon>
        <taxon>Xiphosura</taxon>
        <taxon>Limulidae</taxon>
        <taxon>Limulus</taxon>
    </lineage>
</organism>
<proteinExistence type="inferred from homology"/>
<dbReference type="SMART" id="SM00353">
    <property type="entry name" value="HLH"/>
    <property type="match status" value="1"/>
</dbReference>
<keyword evidence="3" id="KW-0805">Transcription regulation</keyword>
<evidence type="ECO:0000256" key="1">
    <source>
        <dbReference type="ARBA" id="ARBA00004123"/>
    </source>
</evidence>
<keyword evidence="10" id="KW-1185">Reference proteome</keyword>
<dbReference type="SUPFAM" id="SSF47459">
    <property type="entry name" value="HLH, helix-loop-helix DNA-binding domain"/>
    <property type="match status" value="1"/>
</dbReference>